<reference evidence="2" key="1">
    <citation type="submission" date="2018-05" db="EMBL/GenBank/DDBJ databases">
        <authorList>
            <person name="Lanie J.A."/>
            <person name="Ng W.-L."/>
            <person name="Kazmierczak K.M."/>
            <person name="Andrzejewski T.M."/>
            <person name="Davidsen T.M."/>
            <person name="Wayne K.J."/>
            <person name="Tettelin H."/>
            <person name="Glass J.I."/>
            <person name="Rusch D."/>
            <person name="Podicherti R."/>
            <person name="Tsui H.-C.T."/>
            <person name="Winkler M.E."/>
        </authorList>
    </citation>
    <scope>NUCLEOTIDE SEQUENCE</scope>
</reference>
<dbReference type="InterPro" id="IPR041127">
    <property type="entry name" value="PET_hydrolase/cutinase-like"/>
</dbReference>
<sequence>MKKLVLSLTLSVALLFSAGLSSADAQDLSARGGDAAPTGGAWPSVTDFSASGPFAIERETNVGPNAAYDIVRPMQLGEGGREHPIISWNNGTLYQIDRYQHLLDHWASHGFVVMGAHTNRTAGGAVHKTAIDWLVAESGRAGSAYFGMLDLTKIGAAGHSQGGGATITAGANVPGSSGIVTTMPLMPISAFERPHLAQHTASMLIVSATDDGRANRVADQAFADVTTELVDAQFVGVHEDAMNPGIQGATVAWFRYQLMGDVAAKAQFYPLPTCGLCRDDTWMRLRHKNPAP</sequence>
<dbReference type="SUPFAM" id="SSF53474">
    <property type="entry name" value="alpha/beta-Hydrolases"/>
    <property type="match status" value="1"/>
</dbReference>
<dbReference type="PANTHER" id="PTHR33428:SF14">
    <property type="entry name" value="CARBOXYLESTERASE TYPE B DOMAIN-CONTAINING PROTEIN"/>
    <property type="match status" value="1"/>
</dbReference>
<dbReference type="EMBL" id="UINC01042896">
    <property type="protein sequence ID" value="SVB46146.1"/>
    <property type="molecule type" value="Genomic_DNA"/>
</dbReference>
<gene>
    <name evidence="2" type="ORF">METZ01_LOCUS199000</name>
</gene>
<evidence type="ECO:0000259" key="1">
    <source>
        <dbReference type="Pfam" id="PF12740"/>
    </source>
</evidence>
<name>A0A382E5S3_9ZZZZ</name>
<dbReference type="Pfam" id="PF12740">
    <property type="entry name" value="PETase"/>
    <property type="match status" value="1"/>
</dbReference>
<proteinExistence type="predicted"/>
<protein>
    <recommendedName>
        <fullName evidence="1">PET hydrolase/cutinase-like domain-containing protein</fullName>
    </recommendedName>
</protein>
<dbReference type="Gene3D" id="3.40.50.1820">
    <property type="entry name" value="alpha/beta hydrolase"/>
    <property type="match status" value="1"/>
</dbReference>
<dbReference type="PANTHER" id="PTHR33428">
    <property type="entry name" value="CHLOROPHYLLASE-2, CHLOROPLASTIC"/>
    <property type="match status" value="1"/>
</dbReference>
<dbReference type="AlphaFoldDB" id="A0A382E5S3"/>
<evidence type="ECO:0000313" key="2">
    <source>
        <dbReference type="EMBL" id="SVB46146.1"/>
    </source>
</evidence>
<feature type="domain" description="PET hydrolase/cutinase-like" evidence="1">
    <location>
        <begin position="99"/>
        <end position="214"/>
    </location>
</feature>
<dbReference type="InterPro" id="IPR029058">
    <property type="entry name" value="AB_hydrolase_fold"/>
</dbReference>
<accession>A0A382E5S3</accession>
<organism evidence="2">
    <name type="scientific">marine metagenome</name>
    <dbReference type="NCBI Taxonomy" id="408172"/>
    <lineage>
        <taxon>unclassified sequences</taxon>
        <taxon>metagenomes</taxon>
        <taxon>ecological metagenomes</taxon>
    </lineage>
</organism>